<dbReference type="PANTHER" id="PTHR30290">
    <property type="entry name" value="PERIPLASMIC BINDING COMPONENT OF ABC TRANSPORTER"/>
    <property type="match status" value="1"/>
</dbReference>
<evidence type="ECO:0000259" key="3">
    <source>
        <dbReference type="Pfam" id="PF12793"/>
    </source>
</evidence>
<organism evidence="4 5">
    <name type="scientific">Bacillus salitolerans</name>
    <dbReference type="NCBI Taxonomy" id="1437434"/>
    <lineage>
        <taxon>Bacteria</taxon>
        <taxon>Bacillati</taxon>
        <taxon>Bacillota</taxon>
        <taxon>Bacilli</taxon>
        <taxon>Bacillales</taxon>
        <taxon>Bacillaceae</taxon>
        <taxon>Bacillus</taxon>
    </lineage>
</organism>
<dbReference type="InterPro" id="IPR000914">
    <property type="entry name" value="SBP_5_dom"/>
</dbReference>
<comment type="caution">
    <text evidence="4">The sequence shown here is derived from an EMBL/GenBank/DDBJ whole genome shotgun (WGS) entry which is preliminary data.</text>
</comment>
<dbReference type="Gene3D" id="3.10.105.10">
    <property type="entry name" value="Dipeptide-binding Protein, Domain 3"/>
    <property type="match status" value="1"/>
</dbReference>
<dbReference type="Pfam" id="PF12793">
    <property type="entry name" value="SgrR_N"/>
    <property type="match status" value="1"/>
</dbReference>
<dbReference type="SUPFAM" id="SSF53850">
    <property type="entry name" value="Periplasmic binding protein-like II"/>
    <property type="match status" value="1"/>
</dbReference>
<dbReference type="PANTHER" id="PTHR30290:SF72">
    <property type="entry name" value="HTH-TYPE TRANSCRIPTIONAL REGULATOR SGRR"/>
    <property type="match status" value="1"/>
</dbReference>
<evidence type="ECO:0000256" key="1">
    <source>
        <dbReference type="ARBA" id="ARBA00023125"/>
    </source>
</evidence>
<dbReference type="EMBL" id="JBHUEM010000039">
    <property type="protein sequence ID" value="MFD1738206.1"/>
    <property type="molecule type" value="Genomic_DNA"/>
</dbReference>
<proteinExistence type="predicted"/>
<reference evidence="5" key="1">
    <citation type="journal article" date="2019" name="Int. J. Syst. Evol. Microbiol.">
        <title>The Global Catalogue of Microorganisms (GCM) 10K type strain sequencing project: providing services to taxonomists for standard genome sequencing and annotation.</title>
        <authorList>
            <consortium name="The Broad Institute Genomics Platform"/>
            <consortium name="The Broad Institute Genome Sequencing Center for Infectious Disease"/>
            <person name="Wu L."/>
            <person name="Ma J."/>
        </authorList>
    </citation>
    <scope>NUCLEOTIDE SEQUENCE [LARGE SCALE GENOMIC DNA]</scope>
    <source>
        <strain evidence="5">CCUG 49339</strain>
    </source>
</reference>
<keyword evidence="5" id="KW-1185">Reference proteome</keyword>
<dbReference type="Gene3D" id="3.40.190.10">
    <property type="entry name" value="Periplasmic binding protein-like II"/>
    <property type="match status" value="1"/>
</dbReference>
<dbReference type="Pfam" id="PF00496">
    <property type="entry name" value="SBP_bac_5"/>
    <property type="match status" value="1"/>
</dbReference>
<evidence type="ECO:0000313" key="5">
    <source>
        <dbReference type="Proteomes" id="UP001597214"/>
    </source>
</evidence>
<evidence type="ECO:0000313" key="4">
    <source>
        <dbReference type="EMBL" id="MFD1738206.1"/>
    </source>
</evidence>
<gene>
    <name evidence="4" type="ORF">ACFSCX_16890</name>
</gene>
<evidence type="ECO:0000259" key="2">
    <source>
        <dbReference type="Pfam" id="PF00496"/>
    </source>
</evidence>
<dbReference type="InterPro" id="IPR025370">
    <property type="entry name" value="SgrR_HTH_N"/>
</dbReference>
<feature type="domain" description="Transcriptional regulator SgrR N-terminal HTH" evidence="3">
    <location>
        <begin position="4"/>
        <end position="107"/>
    </location>
</feature>
<accession>A0ABW4LUS4</accession>
<feature type="domain" description="Solute-binding protein family 5" evidence="2">
    <location>
        <begin position="176"/>
        <end position="474"/>
    </location>
</feature>
<keyword evidence="1" id="KW-0238">DNA-binding</keyword>
<dbReference type="Proteomes" id="UP001597214">
    <property type="component" value="Unassembled WGS sequence"/>
</dbReference>
<dbReference type="RefSeq" id="WP_377929417.1">
    <property type="nucleotide sequence ID" value="NZ_JBHUEM010000039.1"/>
</dbReference>
<protein>
    <submittedName>
        <fullName evidence="4">ABC transporter substrate-binding protein</fullName>
    </submittedName>
</protein>
<name>A0ABW4LUS4_9BACI</name>
<sequence>MNILTHYIQLFNGIAPSINKKIEISIKEISQLLYCTDRNSNLVIAKLVEQGWIDWLPGRGRGNRSRIVFRKNPTNLVIQRCKEFVKAGEIKEARKMISEHEGDVDSLRKQFDQWFESLFGFHVESVEEEKVDLLRLKVQFNLLASLDPLHAHLRSECHIVKQVCDTLVRYNKQTREIEPHLAFYWEHDQECKNWSFFLRKGIRFHNGETLTAHDVVYSLIRVKRTDNAYKWMMKTMSSIKAINEGEVAISFSKPYPFLLQILCDERLSIVPDGFDIETLLIGTGPFYLSQLNEFVIQLNAHSHYFKGRPYLDVVELWNVEEGRQDDDKPHDVRFGLLQKEEETSDRKQSRVLEWNVQYLTLNCKKTGPLQSIKLRQALTIMLDRQKLISELGGPREEIAHGFLRDSLKFEIVSQSVQQLLAESGYNGEVLHLYTFTDEDHQEDVTWIQQQCGKYGVHIESHYVEATELLQAETLEKADILHDSASLDEEIERNFLHIILARNSFIFCHMREEMKLYMEKSLDHLFEADSEEVRLTILKEIEKKLLDVCQVIPLYRNQARVHSDSMVQEATLNAQGWLDFYHIWFRRDRGVKS</sequence>
<dbReference type="InterPro" id="IPR039424">
    <property type="entry name" value="SBP_5"/>
</dbReference>